<organism evidence="1">
    <name type="scientific">viral metagenome</name>
    <dbReference type="NCBI Taxonomy" id="1070528"/>
    <lineage>
        <taxon>unclassified sequences</taxon>
        <taxon>metagenomes</taxon>
        <taxon>organismal metagenomes</taxon>
    </lineage>
</organism>
<name>A0A6M3K3I9_9ZZZZ</name>
<dbReference type="EMBL" id="MT142213">
    <property type="protein sequence ID" value="QJA76241.1"/>
    <property type="molecule type" value="Genomic_DNA"/>
</dbReference>
<accession>A0A6M3K3I9</accession>
<gene>
    <name evidence="1" type="ORF">MM415A01551_0009</name>
</gene>
<reference evidence="1" key="1">
    <citation type="submission" date="2020-03" db="EMBL/GenBank/DDBJ databases">
        <title>The deep terrestrial virosphere.</title>
        <authorList>
            <person name="Holmfeldt K."/>
            <person name="Nilsson E."/>
            <person name="Simone D."/>
            <person name="Lopez-Fernandez M."/>
            <person name="Wu X."/>
            <person name="de Brujin I."/>
            <person name="Lundin D."/>
            <person name="Andersson A."/>
            <person name="Bertilsson S."/>
            <person name="Dopson M."/>
        </authorList>
    </citation>
    <scope>NUCLEOTIDE SEQUENCE</scope>
    <source>
        <strain evidence="1">MM415A01551</strain>
    </source>
</reference>
<sequence length="375" mass="38449">MDRNLTRYYNQAPMIKRRVWFPGTTAIRKGMGLCYDLDVAGSDTGQAATDGWGRRGNSVAVPSSTNNLAFAGVASQYYSAKSNGQMIDIYEPGGLAEIAIGRASTIFSNSAGTLHTCSVNSADAGRFTLQGLSGRGTAIALQTLARADGGDIAFSSVDGSATSSWSSPSLTISKTGIGTACGNGDSTIDPTEFRVVILGGATTADSTTAVATKGEYAVVTAPTADTVTIATNIGTSCSVTLYVIKTSYPTILAYLMDGEESGLQEVLTPKSAAAIQSMVGGTTFLCGGLTMATDSTATLADGIIEGQKKAFCCMGTLTTQDYLITVTSGLKAAGTALATLELDAAGEFGVLVWHGNLGGQTAGLWRVLTFNGTEA</sequence>
<dbReference type="AlphaFoldDB" id="A0A6M3K3I9"/>
<proteinExistence type="predicted"/>
<evidence type="ECO:0000313" key="1">
    <source>
        <dbReference type="EMBL" id="QJA76241.1"/>
    </source>
</evidence>
<protein>
    <submittedName>
        <fullName evidence="1">Uncharacterized protein</fullName>
    </submittedName>
</protein>